<evidence type="ECO:0000313" key="2">
    <source>
        <dbReference type="EMBL" id="KAJ3484197.1"/>
    </source>
</evidence>
<accession>A0AAD5V279</accession>
<proteinExistence type="predicted"/>
<gene>
    <name evidence="2" type="ORF">NLI96_g5803</name>
</gene>
<name>A0AAD5V279_9APHY</name>
<feature type="domain" description="T6SS Phospholipase effector Tle1-like catalytic" evidence="1">
    <location>
        <begin position="52"/>
        <end position="314"/>
    </location>
</feature>
<dbReference type="InterPro" id="IPR011990">
    <property type="entry name" value="TPR-like_helical_dom_sf"/>
</dbReference>
<protein>
    <recommendedName>
        <fullName evidence="1">T6SS Phospholipase effector Tle1-like catalytic domain-containing protein</fullName>
    </recommendedName>
</protein>
<dbReference type="PANTHER" id="PTHR33840">
    <property type="match status" value="1"/>
</dbReference>
<dbReference type="Pfam" id="PF09994">
    <property type="entry name" value="T6SS_Tle1-like_cat"/>
    <property type="match status" value="1"/>
</dbReference>
<reference evidence="2" key="1">
    <citation type="submission" date="2022-07" db="EMBL/GenBank/DDBJ databases">
        <title>Genome Sequence of Physisporinus lineatus.</title>
        <authorList>
            <person name="Buettner E."/>
        </authorList>
    </citation>
    <scope>NUCLEOTIDE SEQUENCE</scope>
    <source>
        <strain evidence="2">VT162</strain>
    </source>
</reference>
<sequence length="1358" mass="152871">MPTELHPSEFLLYGDLMRSLRKRGLHPSNHKSSKDGRHCQNCTPNFGKDPGRNLVVCLDGTSNQFGLHNTSVFGFCSRVDLSAGDQLAYYNSGVGTEPTLDPSLKQKFRNYDDQAFARSFDDRVLGGYRWLVDNYQAGDRIFIYGFSRGAYQAKTLAAMIETVGLIPKGNHEQIPFAYQVYLGSTSGQLHDSKAPDLKSAISRPAKVHFLGVWDTVSSIGIVRERRPGVDSLGDNICHFRHALALNEKRVKFLPEYGRGGDTFDSEGDEDQDQHITKKYKEVWFFGSHSDVGGKNLTDGNFGTSSIPALWMANESIACGLRLKPSTKPTEWSLAAPTDSMKPLYRILEYLPITHLTYRNTIESVRKRHKCELRIVKPRQRFHISVFVQSLLASMKDPTKFQMINIMDEEGKVQKIGHDRWLETIKDRIEIDEVPDKEKAQLMEKCSSNDRSQLLFLASIHCENQSDLLYEIVASDASGDLTWSIYSRLCAHDSQKRMIKCSKFVEAMQLVLWLDAQQPHTIDAPSSTFANVLPELIQKYGELPLRFLHSPRRTELWSSTLLQLVEVRLIIIASFFFSRYLVLKSESDLARARAMSRASKDTFQQRMVVRPQPFDQDLDADIQNGLATIIEAVNTRDSIQEAIEIRSRLKERFLHGHYHLDLTNSKMNLADLEFGNRLGRTRKFNPTTQSRISDLAKSENQVEYANLLADLGNRYLSLGRKKEACEETDESVRLLRIAANCNPRYEPALVTALDYHSCCLFVAGREDDALETCKEAVNRRRGLQERSGGAEMQAGFVVSSANASRLLLLHGNKADAYKAAEEALQTIKLIASDPCYDILHAETHCILANVQASTGRWENAGISVYTSIPLTPLKHHSALIRAYTFLSKCNSELGRQELALDYSRRAAEYYKIDPDRITPSQDFALALCDASDRLSDLEQYKEALDAIQISVNMYGTLSQQSPSALAADHASSLRRLSRCHFQCNDKDKSYKAIKACIEVYNSLDGESREEHKFAYASSLHDLVDRLESKSHHRQDAYSTIKAAVDMYRPSSTPDSPEFRPKTHYVVSLDALSRCAFAMKDFDDAVIRAEGALHGYGLLERDSPLEIKPRKAAILSLLSDCEATRGRGDKALAYIKESVRIYKEILAEPSSTSTSLFSTQPTPCYFDYISSLVRLSRCHLALKHDNDSLEAIKDAVSEYESAKTQDLVKFKSRLAEVSLEIARCHLSHGQLKEADGAANRSKAFYRGYDPSRLEKFREKMDECDVVLQECDKESNLGSFKLKNIFNIPGGITALVPNLKSLVRTESSSVGCRDAVGTRMPPVCWTRIEPEDKSKSASAVQRSIHTIYCTHGLNTVAQTWE</sequence>
<dbReference type="PANTHER" id="PTHR33840:SF2">
    <property type="entry name" value="TLE1 PHOSPHOLIPASE DOMAIN-CONTAINING PROTEIN"/>
    <property type="match status" value="1"/>
</dbReference>
<keyword evidence="3" id="KW-1185">Reference proteome</keyword>
<dbReference type="Proteomes" id="UP001212997">
    <property type="component" value="Unassembled WGS sequence"/>
</dbReference>
<dbReference type="Gene3D" id="1.25.40.10">
    <property type="entry name" value="Tetratricopeptide repeat domain"/>
    <property type="match status" value="3"/>
</dbReference>
<evidence type="ECO:0000313" key="3">
    <source>
        <dbReference type="Proteomes" id="UP001212997"/>
    </source>
</evidence>
<evidence type="ECO:0000259" key="1">
    <source>
        <dbReference type="Pfam" id="PF09994"/>
    </source>
</evidence>
<dbReference type="SUPFAM" id="SSF48452">
    <property type="entry name" value="TPR-like"/>
    <property type="match status" value="3"/>
</dbReference>
<comment type="caution">
    <text evidence="2">The sequence shown here is derived from an EMBL/GenBank/DDBJ whole genome shotgun (WGS) entry which is preliminary data.</text>
</comment>
<organism evidence="2 3">
    <name type="scientific">Meripilus lineatus</name>
    <dbReference type="NCBI Taxonomy" id="2056292"/>
    <lineage>
        <taxon>Eukaryota</taxon>
        <taxon>Fungi</taxon>
        <taxon>Dikarya</taxon>
        <taxon>Basidiomycota</taxon>
        <taxon>Agaricomycotina</taxon>
        <taxon>Agaricomycetes</taxon>
        <taxon>Polyporales</taxon>
        <taxon>Meripilaceae</taxon>
        <taxon>Meripilus</taxon>
    </lineage>
</organism>
<dbReference type="InterPro" id="IPR018712">
    <property type="entry name" value="Tle1-like_cat"/>
</dbReference>
<dbReference type="EMBL" id="JANAWD010000198">
    <property type="protein sequence ID" value="KAJ3484197.1"/>
    <property type="molecule type" value="Genomic_DNA"/>
</dbReference>